<keyword evidence="3" id="KW-1185">Reference proteome</keyword>
<organism evidence="2 3">
    <name type="scientific">Ficus carica</name>
    <name type="common">Common fig</name>
    <dbReference type="NCBI Taxonomy" id="3494"/>
    <lineage>
        <taxon>Eukaryota</taxon>
        <taxon>Viridiplantae</taxon>
        <taxon>Streptophyta</taxon>
        <taxon>Embryophyta</taxon>
        <taxon>Tracheophyta</taxon>
        <taxon>Spermatophyta</taxon>
        <taxon>Magnoliopsida</taxon>
        <taxon>eudicotyledons</taxon>
        <taxon>Gunneridae</taxon>
        <taxon>Pentapetalae</taxon>
        <taxon>rosids</taxon>
        <taxon>fabids</taxon>
        <taxon>Rosales</taxon>
        <taxon>Moraceae</taxon>
        <taxon>Ficeae</taxon>
        <taxon>Ficus</taxon>
    </lineage>
</organism>
<sequence length="83" mass="9141">MRLQLANPPSRSDQSPTPSSGAYEASWILRGEEKSMAMEREEPELCKTELGDLVDLAGEERNSTKRLELVAEDHGVIGGGREK</sequence>
<dbReference type="EMBL" id="BTGU01000024">
    <property type="protein sequence ID" value="GMN46997.1"/>
    <property type="molecule type" value="Genomic_DNA"/>
</dbReference>
<proteinExistence type="predicted"/>
<accession>A0AA88A5U0</accession>
<name>A0AA88A5U0_FICCA</name>
<evidence type="ECO:0000256" key="1">
    <source>
        <dbReference type="SAM" id="MobiDB-lite"/>
    </source>
</evidence>
<comment type="caution">
    <text evidence="2">The sequence shown here is derived from an EMBL/GenBank/DDBJ whole genome shotgun (WGS) entry which is preliminary data.</text>
</comment>
<protein>
    <submittedName>
        <fullName evidence="2">Uncharacterized protein</fullName>
    </submittedName>
</protein>
<evidence type="ECO:0000313" key="3">
    <source>
        <dbReference type="Proteomes" id="UP001187192"/>
    </source>
</evidence>
<reference evidence="2" key="1">
    <citation type="submission" date="2023-07" db="EMBL/GenBank/DDBJ databases">
        <title>draft genome sequence of fig (Ficus carica).</title>
        <authorList>
            <person name="Takahashi T."/>
            <person name="Nishimura K."/>
        </authorList>
    </citation>
    <scope>NUCLEOTIDE SEQUENCE</scope>
</reference>
<evidence type="ECO:0000313" key="2">
    <source>
        <dbReference type="EMBL" id="GMN46997.1"/>
    </source>
</evidence>
<feature type="region of interest" description="Disordered" evidence="1">
    <location>
        <begin position="1"/>
        <end position="25"/>
    </location>
</feature>
<gene>
    <name evidence="2" type="ORF">TIFTF001_016176</name>
</gene>
<feature type="compositionally biased region" description="Polar residues" evidence="1">
    <location>
        <begin position="7"/>
        <end position="20"/>
    </location>
</feature>
<dbReference type="AlphaFoldDB" id="A0AA88A5U0"/>
<dbReference type="Proteomes" id="UP001187192">
    <property type="component" value="Unassembled WGS sequence"/>
</dbReference>